<evidence type="ECO:0000313" key="11">
    <source>
        <dbReference type="EMBL" id="MBW7453692.1"/>
    </source>
</evidence>
<dbReference type="Pfam" id="PF00072">
    <property type="entry name" value="Response_reg"/>
    <property type="match status" value="1"/>
</dbReference>
<dbReference type="PANTHER" id="PTHR42713:SF3">
    <property type="entry name" value="TRANSCRIPTIONAL REGULATORY PROTEIN HPTR"/>
    <property type="match status" value="1"/>
</dbReference>
<dbReference type="InterPro" id="IPR018060">
    <property type="entry name" value="HTH_AraC"/>
</dbReference>
<dbReference type="InterPro" id="IPR020449">
    <property type="entry name" value="Tscrpt_reg_AraC-type_HTH"/>
</dbReference>
<dbReference type="EMBL" id="JAHZIK010000104">
    <property type="protein sequence ID" value="MBW7453692.1"/>
    <property type="molecule type" value="Genomic_DNA"/>
</dbReference>
<comment type="caution">
    <text evidence="11">The sequence shown here is derived from an EMBL/GenBank/DDBJ whole genome shotgun (WGS) entry which is preliminary data.</text>
</comment>
<keyword evidence="2" id="KW-0963">Cytoplasm</keyword>
<feature type="modified residue" description="4-aspartylphosphate" evidence="8">
    <location>
        <position position="55"/>
    </location>
</feature>
<feature type="domain" description="HTH araC/xylS-type" evidence="9">
    <location>
        <begin position="292"/>
        <end position="390"/>
    </location>
</feature>
<dbReference type="PROSITE" id="PS50110">
    <property type="entry name" value="RESPONSE_REGULATORY"/>
    <property type="match status" value="1"/>
</dbReference>
<evidence type="ECO:0000256" key="2">
    <source>
        <dbReference type="ARBA" id="ARBA00022490"/>
    </source>
</evidence>
<keyword evidence="12" id="KW-1185">Reference proteome</keyword>
<evidence type="ECO:0000256" key="7">
    <source>
        <dbReference type="ARBA" id="ARBA00023163"/>
    </source>
</evidence>
<comment type="subcellular location">
    <subcellularLocation>
        <location evidence="1">Cytoplasm</location>
    </subcellularLocation>
</comment>
<dbReference type="Gene3D" id="3.40.50.2300">
    <property type="match status" value="1"/>
</dbReference>
<gene>
    <name evidence="11" type="ORF">K0U00_06535</name>
</gene>
<dbReference type="InterPro" id="IPR009057">
    <property type="entry name" value="Homeodomain-like_sf"/>
</dbReference>
<dbReference type="InterPro" id="IPR001789">
    <property type="entry name" value="Sig_transdc_resp-reg_receiver"/>
</dbReference>
<accession>A0ABS7BYN2</accession>
<protein>
    <submittedName>
        <fullName evidence="11">Response regulator</fullName>
    </submittedName>
</protein>
<dbReference type="PROSITE" id="PS01124">
    <property type="entry name" value="HTH_ARAC_FAMILY_2"/>
    <property type="match status" value="1"/>
</dbReference>
<keyword evidence="5" id="KW-0805">Transcription regulation</keyword>
<evidence type="ECO:0000313" key="12">
    <source>
        <dbReference type="Proteomes" id="UP001519887"/>
    </source>
</evidence>
<keyword evidence="4" id="KW-0902">Two-component regulatory system</keyword>
<feature type="domain" description="Response regulatory" evidence="10">
    <location>
        <begin position="3"/>
        <end position="120"/>
    </location>
</feature>
<dbReference type="SMART" id="SM00448">
    <property type="entry name" value="REC"/>
    <property type="match status" value="1"/>
</dbReference>
<evidence type="ECO:0000256" key="1">
    <source>
        <dbReference type="ARBA" id="ARBA00004496"/>
    </source>
</evidence>
<dbReference type="PRINTS" id="PR00032">
    <property type="entry name" value="HTHARAC"/>
</dbReference>
<proteinExistence type="predicted"/>
<evidence type="ECO:0000259" key="9">
    <source>
        <dbReference type="PROSITE" id="PS01124"/>
    </source>
</evidence>
<keyword evidence="3 8" id="KW-0597">Phosphoprotein</keyword>
<evidence type="ECO:0000256" key="4">
    <source>
        <dbReference type="ARBA" id="ARBA00023012"/>
    </source>
</evidence>
<dbReference type="Pfam" id="PF12833">
    <property type="entry name" value="HTH_18"/>
    <property type="match status" value="1"/>
</dbReference>
<dbReference type="SUPFAM" id="SSF52172">
    <property type="entry name" value="CheY-like"/>
    <property type="match status" value="1"/>
</dbReference>
<keyword evidence="6" id="KW-0238">DNA-binding</keyword>
<dbReference type="RefSeq" id="WP_210040221.1">
    <property type="nucleotide sequence ID" value="NZ_JBHLVU010000007.1"/>
</dbReference>
<evidence type="ECO:0000256" key="3">
    <source>
        <dbReference type="ARBA" id="ARBA00022553"/>
    </source>
</evidence>
<name>A0ABS7BYN2_9BACL</name>
<evidence type="ECO:0000256" key="5">
    <source>
        <dbReference type="ARBA" id="ARBA00023015"/>
    </source>
</evidence>
<dbReference type="InterPro" id="IPR051552">
    <property type="entry name" value="HptR"/>
</dbReference>
<evidence type="ECO:0000259" key="10">
    <source>
        <dbReference type="PROSITE" id="PS50110"/>
    </source>
</evidence>
<dbReference type="PANTHER" id="PTHR42713">
    <property type="entry name" value="HISTIDINE KINASE-RELATED"/>
    <property type="match status" value="1"/>
</dbReference>
<evidence type="ECO:0000256" key="8">
    <source>
        <dbReference type="PROSITE-ProRule" id="PRU00169"/>
    </source>
</evidence>
<keyword evidence="7" id="KW-0804">Transcription</keyword>
<dbReference type="Gene3D" id="1.10.10.60">
    <property type="entry name" value="Homeodomain-like"/>
    <property type="match status" value="2"/>
</dbReference>
<sequence>MYTILIVDDHKHIVDSMCATIHWEAMNILSIHKAYSAVEAFEIIKTTQIHILLTDIRMPGMSGLELIERAQRLLPHIQCVLLTGYAHFEYARKAVELRAVDYLIKPVRDEEICRVIGKITEQLEESSVSIKKNRWIRQNLPLLKSGFPGEPIEGRPVNGSRFSSVNSPPPQKLDSLKTVIQPPTLMQLIESNHISGVGDKLESIFKEIDTKWPCSRTHLTEAYFHIIGGFVHLAHKNGVMLEEITGNHNISGRAALFRSLQHLKEWSMLIYSLLKEHIQPTEQSASHIKIVEGIHSYIKEHLADNVTLAAIADHVYFHPGYLSKIYKEATGINISDFILAERMEKARLLLEESHMKIYEITKKVGYQSVQHFIREFKKYYGITPKNYRCRPD</sequence>
<dbReference type="CDD" id="cd17536">
    <property type="entry name" value="REC_YesN-like"/>
    <property type="match status" value="1"/>
</dbReference>
<dbReference type="Proteomes" id="UP001519887">
    <property type="component" value="Unassembled WGS sequence"/>
</dbReference>
<reference evidence="11 12" key="1">
    <citation type="submission" date="2021-07" db="EMBL/GenBank/DDBJ databases">
        <title>Paenibacillus radiodurans sp. nov., isolated from the southeastern edge of Tengger Desert.</title>
        <authorList>
            <person name="Zhang G."/>
        </authorList>
    </citation>
    <scope>NUCLEOTIDE SEQUENCE [LARGE SCALE GENOMIC DNA]</scope>
    <source>
        <strain evidence="11 12">CCM 7311</strain>
    </source>
</reference>
<organism evidence="11 12">
    <name type="scientific">Paenibacillus sepulcri</name>
    <dbReference type="NCBI Taxonomy" id="359917"/>
    <lineage>
        <taxon>Bacteria</taxon>
        <taxon>Bacillati</taxon>
        <taxon>Bacillota</taxon>
        <taxon>Bacilli</taxon>
        <taxon>Bacillales</taxon>
        <taxon>Paenibacillaceae</taxon>
        <taxon>Paenibacillus</taxon>
    </lineage>
</organism>
<dbReference type="SUPFAM" id="SSF46689">
    <property type="entry name" value="Homeodomain-like"/>
    <property type="match status" value="2"/>
</dbReference>
<dbReference type="SMART" id="SM00342">
    <property type="entry name" value="HTH_ARAC"/>
    <property type="match status" value="1"/>
</dbReference>
<evidence type="ECO:0000256" key="6">
    <source>
        <dbReference type="ARBA" id="ARBA00023125"/>
    </source>
</evidence>
<dbReference type="InterPro" id="IPR011006">
    <property type="entry name" value="CheY-like_superfamily"/>
</dbReference>